<dbReference type="STRING" id="1618480.US11_C0004G0042"/>
<dbReference type="EMBL" id="LBRS01000004">
    <property type="protein sequence ID" value="KKQ01772.1"/>
    <property type="molecule type" value="Genomic_DNA"/>
</dbReference>
<evidence type="ECO:0000313" key="2">
    <source>
        <dbReference type="Proteomes" id="UP000034344"/>
    </source>
</evidence>
<reference evidence="1 2" key="1">
    <citation type="journal article" date="2015" name="Nature">
        <title>rRNA introns, odd ribosomes, and small enigmatic genomes across a large radiation of phyla.</title>
        <authorList>
            <person name="Brown C.T."/>
            <person name="Hug L.A."/>
            <person name="Thomas B.C."/>
            <person name="Sharon I."/>
            <person name="Castelle C.J."/>
            <person name="Singh A."/>
            <person name="Wilkins M.J."/>
            <person name="Williams K.H."/>
            <person name="Banfield J.F."/>
        </authorList>
    </citation>
    <scope>NUCLEOTIDE SEQUENCE [LARGE SCALE GENOMIC DNA]</scope>
</reference>
<accession>A0A0G0E8B7</accession>
<evidence type="ECO:0000313" key="1">
    <source>
        <dbReference type="EMBL" id="KKQ01772.1"/>
    </source>
</evidence>
<proteinExistence type="predicted"/>
<protein>
    <submittedName>
        <fullName evidence="1">Uncharacterized protein</fullName>
    </submittedName>
</protein>
<sequence>MLISIPIPKQAKLLVKIGQKLDFSIPLYENKTEKLMDINLSRKLGIKPANIFRYLKKFVGENINPGDIVASKSNFFSTQKVLSEYDGNIKEIDHIEGKMIIMTKVGEESKTYSCIKGIVAEVNKNDIKITVKDGKEFPIKNASISFGGEVYYLSPLEDSSILESNIQNKIVLTEMFSSYFQSKTEALGTKGFVSLMNLPDISDLPHAQLKRVEDFKIINNLHLPYCFINSERSIIVFYL</sequence>
<gene>
    <name evidence="1" type="ORF">US11_C0004G0042</name>
</gene>
<dbReference type="Proteomes" id="UP000034344">
    <property type="component" value="Unassembled WGS sequence"/>
</dbReference>
<comment type="caution">
    <text evidence="1">The sequence shown here is derived from an EMBL/GenBank/DDBJ whole genome shotgun (WGS) entry which is preliminary data.</text>
</comment>
<name>A0A0G0E8B7_9BACT</name>
<organism evidence="1 2">
    <name type="scientific">Candidatus Roizmanbacteria bacterium GW2011_GWA2_36_23</name>
    <dbReference type="NCBI Taxonomy" id="1618480"/>
    <lineage>
        <taxon>Bacteria</taxon>
        <taxon>Candidatus Roizmaniibacteriota</taxon>
    </lineage>
</organism>
<dbReference type="AlphaFoldDB" id="A0A0G0E8B7"/>